<dbReference type="SUPFAM" id="SSF52058">
    <property type="entry name" value="L domain-like"/>
    <property type="match status" value="1"/>
</dbReference>
<evidence type="ECO:0000313" key="2">
    <source>
        <dbReference type="Proteomes" id="UP000651085"/>
    </source>
</evidence>
<dbReference type="PANTHER" id="PTHR45661:SF3">
    <property type="entry name" value="IG-LIKE DOMAIN-CONTAINING PROTEIN"/>
    <property type="match status" value="1"/>
</dbReference>
<dbReference type="InterPro" id="IPR026906">
    <property type="entry name" value="LRR_5"/>
</dbReference>
<accession>A0A926F6C7</accession>
<keyword evidence="2" id="KW-1185">Reference proteome</keyword>
<comment type="caution">
    <text evidence="1">The sequence shown here is derived from an EMBL/GenBank/DDBJ whole genome shotgun (WGS) entry which is preliminary data.</text>
</comment>
<reference evidence="1" key="1">
    <citation type="submission" date="2020-08" db="EMBL/GenBank/DDBJ databases">
        <title>Genome public.</title>
        <authorList>
            <person name="Liu C."/>
            <person name="Sun Q."/>
        </authorList>
    </citation>
    <scope>NUCLEOTIDE SEQUENCE</scope>
    <source>
        <strain evidence="1">N12</strain>
    </source>
</reference>
<evidence type="ECO:0000313" key="1">
    <source>
        <dbReference type="EMBL" id="MBC8592837.1"/>
    </source>
</evidence>
<name>A0A926F6C7_9BACT</name>
<dbReference type="Pfam" id="PF13306">
    <property type="entry name" value="LRR_5"/>
    <property type="match status" value="2"/>
</dbReference>
<dbReference type="Gene3D" id="3.40.50.12480">
    <property type="match status" value="1"/>
</dbReference>
<dbReference type="InterPro" id="IPR032675">
    <property type="entry name" value="LRR_dom_sf"/>
</dbReference>
<dbReference type="EMBL" id="JACRTF010000001">
    <property type="protein sequence ID" value="MBC8592837.1"/>
    <property type="molecule type" value="Genomic_DNA"/>
</dbReference>
<sequence length="581" mass="64476">METVTLPSTINHIGVAAFAFSKLKSITIPEGIDSIAAGMFQGCEKLETVQLPATVKQVNGKKSYNLRYYSYNEYSKKWNYETRQIQQFGAFSECKNLKNIQFPEKVTSIGDYAFYECSKLQSVSLPQATTVGSYAFSECRKLQTASLPKVETIWENAFSSCGNLTEISLPVTKTIGTYAFYYCSQLKKVHLGQITDIGDQAFQYCNRLTYLQIPATLNTIGSGAFGSSEFTSVEWNASIEIPANTFRNVRYLFIPDGITGNNANATYIIRNGIADTFTAETSSRQEEDNKWIEVYEIPKAFKAKKATYNRRFTQTSGVGEAAGWETIVLPFDADKFIYTGYSYDSGENIPLAPFGSEALQIEGTRPFWLYEMTTEGPKAAMTIEAHKPYLICMPNNNKYPNSSNISGNVNFIGEDETNGVLISETEGKLQTAKGKDYNLVPTYQTVQQNESVYQLNIGNWYDEYKPGSVFVKNGGSIQPFYAYATPASNQAAQAPFFSISFGDGGITGLEEELLMAPDKAVKATSNNGILSIESNKSRIINLYDAAGRTIRTLELQEGTNTVTDLEDGIYFLEGQKVLINH</sequence>
<organism evidence="1 2">
    <name type="scientific">Jilunia laotingensis</name>
    <dbReference type="NCBI Taxonomy" id="2763675"/>
    <lineage>
        <taxon>Bacteria</taxon>
        <taxon>Pseudomonadati</taxon>
        <taxon>Bacteroidota</taxon>
        <taxon>Bacteroidia</taxon>
        <taxon>Bacteroidales</taxon>
        <taxon>Bacteroidaceae</taxon>
        <taxon>Jilunia</taxon>
    </lineage>
</organism>
<dbReference type="PANTHER" id="PTHR45661">
    <property type="entry name" value="SURFACE ANTIGEN"/>
    <property type="match status" value="1"/>
</dbReference>
<dbReference type="InterPro" id="IPR053139">
    <property type="entry name" value="Surface_bspA-like"/>
</dbReference>
<dbReference type="AlphaFoldDB" id="A0A926F6C7"/>
<dbReference type="Gene3D" id="3.80.10.10">
    <property type="entry name" value="Ribonuclease Inhibitor"/>
    <property type="match status" value="2"/>
</dbReference>
<proteinExistence type="predicted"/>
<gene>
    <name evidence="1" type="ORF">H8744_06135</name>
</gene>
<dbReference type="Proteomes" id="UP000651085">
    <property type="component" value="Unassembled WGS sequence"/>
</dbReference>
<protein>
    <submittedName>
        <fullName evidence="1">Leucine-rich repeat domain-containing protein</fullName>
    </submittedName>
</protein>